<reference evidence="15" key="1">
    <citation type="journal article" date="2010" name="Science">
        <title>Plasticity of animal genome architecture unmasked by rapid evolution of a pelagic tunicate.</title>
        <authorList>
            <person name="Denoeud F."/>
            <person name="Henriet S."/>
            <person name="Mungpakdee S."/>
            <person name="Aury J.M."/>
            <person name="Da Silva C."/>
            <person name="Brinkmann H."/>
            <person name="Mikhaleva J."/>
            <person name="Olsen L.C."/>
            <person name="Jubin C."/>
            <person name="Canestro C."/>
            <person name="Bouquet J.M."/>
            <person name="Danks G."/>
            <person name="Poulain J."/>
            <person name="Campsteijn C."/>
            <person name="Adamski M."/>
            <person name="Cross I."/>
            <person name="Yadetie F."/>
            <person name="Muffato M."/>
            <person name="Louis A."/>
            <person name="Butcher S."/>
            <person name="Tsagkogeorga G."/>
            <person name="Konrad A."/>
            <person name="Singh S."/>
            <person name="Jensen M.F."/>
            <person name="Cong E.H."/>
            <person name="Eikeseth-Otteraa H."/>
            <person name="Noel B."/>
            <person name="Anthouard V."/>
            <person name="Porcel B.M."/>
            <person name="Kachouri-Lafond R."/>
            <person name="Nishino A."/>
            <person name="Ugolini M."/>
            <person name="Chourrout P."/>
            <person name="Nishida H."/>
            <person name="Aasland R."/>
            <person name="Huzurbazar S."/>
            <person name="Westhof E."/>
            <person name="Delsuc F."/>
            <person name="Lehrach H."/>
            <person name="Reinhardt R."/>
            <person name="Weissenbach J."/>
            <person name="Roy S.W."/>
            <person name="Artiguenave F."/>
            <person name="Postlethwait J.H."/>
            <person name="Manak J.R."/>
            <person name="Thompson E.M."/>
            <person name="Jaillon O."/>
            <person name="Du Pasquier L."/>
            <person name="Boudinot P."/>
            <person name="Liberles D.A."/>
            <person name="Volff J.N."/>
            <person name="Philippe H."/>
            <person name="Lenhard B."/>
            <person name="Roest Crollius H."/>
            <person name="Wincker P."/>
            <person name="Chourrout D."/>
        </authorList>
    </citation>
    <scope>NUCLEOTIDE SEQUENCE [LARGE SCALE GENOMIC DNA]</scope>
</reference>
<dbReference type="GO" id="GO:0005789">
    <property type="term" value="C:endoplasmic reticulum membrane"/>
    <property type="evidence" value="ECO:0007669"/>
    <property type="project" value="UniProtKB-SubCell"/>
</dbReference>
<dbReference type="InterPro" id="IPR031631">
    <property type="entry name" value="Glyco_hydro_63N"/>
</dbReference>
<dbReference type="Pfam" id="PF03200">
    <property type="entry name" value="Glyco_hydro_63"/>
    <property type="match status" value="1"/>
</dbReference>
<accession>E4YHE8</accession>
<dbReference type="InterPro" id="IPR012341">
    <property type="entry name" value="6hp_glycosidase-like_sf"/>
</dbReference>
<comment type="catalytic activity">
    <reaction evidence="12">
        <text>N(4)-(alpha-D-Glc-(1-&gt;2)-alpha-D-Glc-(1-&gt;3)-alpha-D-Glc-(1-&gt;3)-alpha-D-Man-(1-&gt;2)-alpha-D-Man-(1-&gt;2)-alpha-D-Man-(1-&gt;3)-[alpha-D-Man-(1-&gt;2)-alpha-D-Man-(1-&gt;3)-[alpha-D-Man-(1-&gt;2)-alpha-D-Man-(1-&gt;6)]-alpha-D-Man-(1-&gt;6)]-beta-D-Man-(1-&gt;4)-beta-D-GlcNAc-(1-&gt;4)-beta-D-GlcNAc)-L-asparaginyl-[protein] + H2O = N(4)-(alpha-D-Glc-(1-&gt;3)-alpha-D-Glc-(1-&gt;3)-alpha-D-Man-(1-&gt;2)-alpha-D-Man-(1-&gt;2)-alpha-D-Man-(1-&gt;3)-[alpha-D-Man-(1-&gt;2)-alpha-D-Man-(1-&gt;3)-[alpha-D-Man-(1-&gt;2)-alpha-D-Man-(1-&gt;6)]-alpha-D-Man-(1-&gt;6)]-beta-D-Man-(1-&gt;4)-beta-D-GlcNAc-(1-&gt;4)-beta-D-GlcNAc)-L-asparaginyl-[protein] + beta-D-glucose</text>
        <dbReference type="Rhea" id="RHEA:55988"/>
        <dbReference type="Rhea" id="RHEA-COMP:12806"/>
        <dbReference type="Rhea" id="RHEA-COMP:14355"/>
        <dbReference type="ChEBI" id="CHEBI:15377"/>
        <dbReference type="ChEBI" id="CHEBI:15903"/>
        <dbReference type="ChEBI" id="CHEBI:59082"/>
        <dbReference type="ChEBI" id="CHEBI:132537"/>
        <dbReference type="EC" id="3.2.1.106"/>
    </reaction>
</comment>
<evidence type="ECO:0000256" key="7">
    <source>
        <dbReference type="ARBA" id="ARBA00022989"/>
    </source>
</evidence>
<proteinExistence type="inferred from homology"/>
<dbReference type="InterPro" id="IPR031335">
    <property type="entry name" value="Glyco_hydro_63_C"/>
</dbReference>
<dbReference type="EC" id="3.2.1.106" evidence="11 12"/>
<keyword evidence="10 12" id="KW-0326">Glycosidase</keyword>
<evidence type="ECO:0000256" key="6">
    <source>
        <dbReference type="ARBA" id="ARBA00022968"/>
    </source>
</evidence>
<evidence type="ECO:0000313" key="15">
    <source>
        <dbReference type="EMBL" id="CBY34922.1"/>
    </source>
</evidence>
<keyword evidence="4 12" id="KW-0378">Hydrolase</keyword>
<dbReference type="AlphaFoldDB" id="E4YHE8"/>
<feature type="transmembrane region" description="Helical" evidence="12">
    <location>
        <begin position="32"/>
        <end position="50"/>
    </location>
</feature>
<dbReference type="InterPro" id="IPR004888">
    <property type="entry name" value="Glycoside_hydrolase_63"/>
</dbReference>
<sequence length="826" mass="95749">MAIRYPVQDYLSISIVNFYFQKFLSLPQKTSLLPKIFIAIFIILSGLYFMPRDESSKSSNLNETQNDENAYLQPLDVPSAVRSLSKQDMSRFWGTYRSGHYLGLRTRSEKSLLAGLIWLNNKSPRNEIHGDILRHKCNQDNQLKYGWKEHDGENFGVQSVEEKNYKIWTKFLKQQVGGHGGDWTVKFETEGTGTTTFAFYFVTDSDGYLKVPLGHDSADELDKFVGETSSLGKFEVRFLHDAQDRAYSRLQENTAFWTYSDYLNKITDLEDDVMRRLAGEYIELNNQKVPHFWFDEPKNDKNYRKPNHKNHQVVVHSITCEHPCSFEVNFNSISGNHERKRPLVGEFFDEELARHRKNFKRVFGSRIKLQEEFSGEEHLEFAMAAVSNMIGGIGYYHGHSLVQKKGEKVTPNWDAPLYTAVPSRSFFPRGFLWDEGFHQLLVSRFNPKISIDSLCHWLDLLNKDGWIPREQILDDEARQRVPDPFIVQGTDRANPPTLLLALDYLVSSEKLEKEQLQALYPRIKAWFSWFNTTQAGPISGTYTWQGRHIGSENLELNPKTLTSGLDDFPRASHPTKDEYHLDLRCWMALAAQVLGKMAIKLGQSNYEYLQLEVELKDNTKLNKLHWDAEEKQFSDFGLHSHNVKLVRKQVKDENGNPRVIKVRKVIEQPRLRLVPHTGYIQLFPFLMKILESDSEQLGATLDMIADPEKLWTDFGLRSLAKSDPMFNERNTEHDPPYWRGNIWININYLAVHALNFYSDEPGPYQTQAQTLATRLRQNLIGNVFRNYKETGFIWENYSESDGKGQGCHPFTGWSALTVLLMEETKF</sequence>
<evidence type="ECO:0000259" key="14">
    <source>
        <dbReference type="Pfam" id="PF16923"/>
    </source>
</evidence>
<name>E4YHE8_OIKDI</name>
<dbReference type="Gene3D" id="1.50.10.10">
    <property type="match status" value="1"/>
</dbReference>
<dbReference type="GO" id="GO:0004573">
    <property type="term" value="F:Glc3Man9GlcNAc2 oligosaccharide glucosidase activity"/>
    <property type="evidence" value="ECO:0007669"/>
    <property type="project" value="UniProtKB-UniRule"/>
</dbReference>
<evidence type="ECO:0000256" key="4">
    <source>
        <dbReference type="ARBA" id="ARBA00022801"/>
    </source>
</evidence>
<dbReference type="Pfam" id="PF16923">
    <property type="entry name" value="Glyco_hydro_63N"/>
    <property type="match status" value="1"/>
</dbReference>
<feature type="domain" description="Glycosyl hydrolase family 63 N-terminal" evidence="14">
    <location>
        <begin position="92"/>
        <end position="244"/>
    </location>
</feature>
<evidence type="ECO:0000256" key="10">
    <source>
        <dbReference type="ARBA" id="ARBA00023295"/>
    </source>
</evidence>
<keyword evidence="7 12" id="KW-1133">Transmembrane helix</keyword>
<evidence type="ECO:0000259" key="13">
    <source>
        <dbReference type="Pfam" id="PF03200"/>
    </source>
</evidence>
<keyword evidence="9" id="KW-0325">Glycoprotein</keyword>
<evidence type="ECO:0000256" key="12">
    <source>
        <dbReference type="RuleBase" id="RU368089"/>
    </source>
</evidence>
<evidence type="ECO:0000256" key="11">
    <source>
        <dbReference type="ARBA" id="ARBA00038888"/>
    </source>
</evidence>
<dbReference type="PANTHER" id="PTHR10412:SF11">
    <property type="entry name" value="MANNOSYL-OLIGOSACCHARIDE GLUCOSIDASE"/>
    <property type="match status" value="1"/>
</dbReference>
<dbReference type="InterPro" id="IPR038518">
    <property type="entry name" value="Glyco_hydro_63N_sf"/>
</dbReference>
<protein>
    <recommendedName>
        <fullName evidence="11 12">Mannosyl-oligosaccharide glucosidase</fullName>
        <ecNumber evidence="11 12">3.2.1.106</ecNumber>
    </recommendedName>
</protein>
<evidence type="ECO:0000256" key="5">
    <source>
        <dbReference type="ARBA" id="ARBA00022824"/>
    </source>
</evidence>
<dbReference type="Proteomes" id="UP000011014">
    <property type="component" value="Unassembled WGS sequence"/>
</dbReference>
<evidence type="ECO:0000256" key="8">
    <source>
        <dbReference type="ARBA" id="ARBA00023136"/>
    </source>
</evidence>
<comment type="function">
    <text evidence="12">Cleaves the distal alpha 1,2-linked glucose residue from the Glc(3)Man(9)GlcNAc(2) oligosaccharide precursor.</text>
</comment>
<comment type="similarity">
    <text evidence="2 12">Belongs to the glycosyl hydrolase 63 family.</text>
</comment>
<keyword evidence="6" id="KW-0735">Signal-anchor</keyword>
<dbReference type="GO" id="GO:0006487">
    <property type="term" value="P:protein N-linked glycosylation"/>
    <property type="evidence" value="ECO:0007669"/>
    <property type="project" value="UniProtKB-UniRule"/>
</dbReference>
<keyword evidence="8 12" id="KW-0472">Membrane</keyword>
<dbReference type="InterPro" id="IPR008928">
    <property type="entry name" value="6-hairpin_glycosidase_sf"/>
</dbReference>
<evidence type="ECO:0000256" key="3">
    <source>
        <dbReference type="ARBA" id="ARBA00022692"/>
    </source>
</evidence>
<evidence type="ECO:0000256" key="1">
    <source>
        <dbReference type="ARBA" id="ARBA00004648"/>
    </source>
</evidence>
<keyword evidence="3 12" id="KW-0812">Transmembrane</keyword>
<dbReference type="PANTHER" id="PTHR10412">
    <property type="entry name" value="MANNOSYL-OLIGOSACCHARIDE GLUCOSIDASE"/>
    <property type="match status" value="1"/>
</dbReference>
<organism evidence="15">
    <name type="scientific">Oikopleura dioica</name>
    <name type="common">Tunicate</name>
    <dbReference type="NCBI Taxonomy" id="34765"/>
    <lineage>
        <taxon>Eukaryota</taxon>
        <taxon>Metazoa</taxon>
        <taxon>Chordata</taxon>
        <taxon>Tunicata</taxon>
        <taxon>Appendicularia</taxon>
        <taxon>Copelata</taxon>
        <taxon>Oikopleuridae</taxon>
        <taxon>Oikopleura</taxon>
    </lineage>
</organism>
<feature type="domain" description="Glycosyl hydrolase family 63 C-terminal" evidence="13">
    <location>
        <begin position="345"/>
        <end position="823"/>
    </location>
</feature>
<evidence type="ECO:0000256" key="2">
    <source>
        <dbReference type="ARBA" id="ARBA00010833"/>
    </source>
</evidence>
<gene>
    <name evidence="15" type="ORF">GSOID_T00024961001</name>
</gene>
<comment type="subcellular location">
    <subcellularLocation>
        <location evidence="1 12">Endoplasmic reticulum membrane</location>
        <topology evidence="1 12">Single-pass type II membrane protein</topology>
    </subcellularLocation>
</comment>
<keyword evidence="5 12" id="KW-0256">Endoplasmic reticulum</keyword>
<evidence type="ECO:0000256" key="9">
    <source>
        <dbReference type="ARBA" id="ARBA00023180"/>
    </source>
</evidence>
<dbReference type="GO" id="GO:0009311">
    <property type="term" value="P:oligosaccharide metabolic process"/>
    <property type="evidence" value="ECO:0007669"/>
    <property type="project" value="UniProtKB-UniRule"/>
</dbReference>
<dbReference type="SUPFAM" id="SSF48208">
    <property type="entry name" value="Six-hairpin glycosidases"/>
    <property type="match status" value="1"/>
</dbReference>
<dbReference type="EMBL" id="FN654560">
    <property type="protein sequence ID" value="CBY34922.1"/>
    <property type="molecule type" value="Genomic_DNA"/>
</dbReference>
<dbReference type="Gene3D" id="2.70.98.110">
    <property type="entry name" value="Glycosyl hydrolase family 63, N-terminal domain"/>
    <property type="match status" value="1"/>
</dbReference>